<gene>
    <name evidence="10" type="ORF">LPB072_10335</name>
    <name evidence="11" type="ORF">LPB72_07040</name>
</gene>
<feature type="transmembrane region" description="Helical" evidence="9">
    <location>
        <begin position="297"/>
        <end position="315"/>
    </location>
</feature>
<evidence type="ECO:0000256" key="8">
    <source>
        <dbReference type="ARBA" id="ARBA00023136"/>
    </source>
</evidence>
<protein>
    <recommendedName>
        <fullName evidence="2">Lipopolysaccharide export system permease protein LptF</fullName>
    </recommendedName>
</protein>
<evidence type="ECO:0000256" key="4">
    <source>
        <dbReference type="ARBA" id="ARBA00022475"/>
    </source>
</evidence>
<evidence type="ECO:0000313" key="13">
    <source>
        <dbReference type="Proteomes" id="UP000185680"/>
    </source>
</evidence>
<dbReference type="PANTHER" id="PTHR33529">
    <property type="entry name" value="SLR0882 PROTEIN-RELATED"/>
    <property type="match status" value="1"/>
</dbReference>
<feature type="transmembrane region" description="Helical" evidence="9">
    <location>
        <begin position="98"/>
        <end position="121"/>
    </location>
</feature>
<feature type="transmembrane region" description="Helical" evidence="9">
    <location>
        <begin position="12"/>
        <end position="32"/>
    </location>
</feature>
<proteinExistence type="predicted"/>
<keyword evidence="5" id="KW-0997">Cell inner membrane</keyword>
<organism evidence="10 13">
    <name type="scientific">Hydrogenophaga crassostreae</name>
    <dbReference type="NCBI Taxonomy" id="1763535"/>
    <lineage>
        <taxon>Bacteria</taxon>
        <taxon>Pseudomonadati</taxon>
        <taxon>Pseudomonadota</taxon>
        <taxon>Betaproteobacteria</taxon>
        <taxon>Burkholderiales</taxon>
        <taxon>Comamonadaceae</taxon>
        <taxon>Hydrogenophaga</taxon>
    </lineage>
</organism>
<dbReference type="RefSeq" id="WP_066087912.1">
    <property type="nucleotide sequence ID" value="NZ_CP017476.1"/>
</dbReference>
<evidence type="ECO:0000256" key="6">
    <source>
        <dbReference type="ARBA" id="ARBA00022692"/>
    </source>
</evidence>
<keyword evidence="4" id="KW-1003">Cell membrane</keyword>
<dbReference type="InterPro" id="IPR005495">
    <property type="entry name" value="LptG/LptF_permease"/>
</dbReference>
<keyword evidence="8 9" id="KW-0472">Membrane</keyword>
<comment type="subcellular location">
    <subcellularLocation>
        <location evidence="1">Cell inner membrane</location>
        <topology evidence="1">Multi-pass membrane protein</topology>
    </subcellularLocation>
</comment>
<keyword evidence="6 9" id="KW-0812">Transmembrane</keyword>
<evidence type="ECO:0000313" key="10">
    <source>
        <dbReference type="EMBL" id="AOW13193.1"/>
    </source>
</evidence>
<dbReference type="GO" id="GO:0055085">
    <property type="term" value="P:transmembrane transport"/>
    <property type="evidence" value="ECO:0007669"/>
    <property type="project" value="InterPro"/>
</dbReference>
<evidence type="ECO:0000313" key="11">
    <source>
        <dbReference type="EMBL" id="OAD42659.1"/>
    </source>
</evidence>
<dbReference type="EMBL" id="CP017476">
    <property type="protein sequence ID" value="AOW13193.1"/>
    <property type="molecule type" value="Genomic_DNA"/>
</dbReference>
<reference evidence="10 13" key="2">
    <citation type="submission" date="2016-10" db="EMBL/GenBank/DDBJ databases">
        <title>Hydorgenophaga sp. LPB0072 isolated from gastropod.</title>
        <authorList>
            <person name="Kim E."/>
            <person name="Yi H."/>
        </authorList>
    </citation>
    <scope>NUCLEOTIDE SEQUENCE [LARGE SCALE GENOMIC DNA]</scope>
    <source>
        <strain evidence="10 13">LPB0072</strain>
    </source>
</reference>
<keyword evidence="7 9" id="KW-1133">Transmembrane helix</keyword>
<dbReference type="Proteomes" id="UP000185680">
    <property type="component" value="Chromosome"/>
</dbReference>
<dbReference type="GO" id="GO:0015920">
    <property type="term" value="P:lipopolysaccharide transport"/>
    <property type="evidence" value="ECO:0007669"/>
    <property type="project" value="TreeGrafter"/>
</dbReference>
<dbReference type="Pfam" id="PF03739">
    <property type="entry name" value="LptF_LptG"/>
    <property type="match status" value="1"/>
</dbReference>
<feature type="transmembrane region" description="Helical" evidence="9">
    <location>
        <begin position="266"/>
        <end position="285"/>
    </location>
</feature>
<evidence type="ECO:0000256" key="5">
    <source>
        <dbReference type="ARBA" id="ARBA00022519"/>
    </source>
</evidence>
<evidence type="ECO:0000256" key="3">
    <source>
        <dbReference type="ARBA" id="ARBA00022448"/>
    </source>
</evidence>
<feature type="transmembrane region" description="Helical" evidence="9">
    <location>
        <begin position="327"/>
        <end position="347"/>
    </location>
</feature>
<dbReference type="InterPro" id="IPR030922">
    <property type="entry name" value="LptF"/>
</dbReference>
<feature type="transmembrane region" description="Helical" evidence="9">
    <location>
        <begin position="52"/>
        <end position="77"/>
    </location>
</feature>
<dbReference type="KEGG" id="hyl:LPB072_10335"/>
<dbReference type="OrthoDB" id="9778062at2"/>
<dbReference type="STRING" id="1763535.LPB072_10335"/>
<evidence type="ECO:0000313" key="12">
    <source>
        <dbReference type="Proteomes" id="UP000185657"/>
    </source>
</evidence>
<accession>A0A167IFI2</accession>
<dbReference type="GO" id="GO:0043190">
    <property type="term" value="C:ATP-binding cassette (ABC) transporter complex"/>
    <property type="evidence" value="ECO:0007669"/>
    <property type="project" value="InterPro"/>
</dbReference>
<evidence type="ECO:0000256" key="1">
    <source>
        <dbReference type="ARBA" id="ARBA00004429"/>
    </source>
</evidence>
<dbReference type="EMBL" id="LVWD01000007">
    <property type="protein sequence ID" value="OAD42659.1"/>
    <property type="molecule type" value="Genomic_DNA"/>
</dbReference>
<dbReference type="NCBIfam" id="TIGR04407">
    <property type="entry name" value="LptF_YjgP"/>
    <property type="match status" value="1"/>
</dbReference>
<name>A0A167IFI2_9BURK</name>
<sequence>MLFHSSIRTELARSFGATLVVLFTVILTMLLIRTLGAASRGSVNPEEVMLVLGYTVLGYTQTILTLALFISIVSTLARMYRDSEMIIWFASGRSLAGFLGPVVRFAWPILLVITLMVLFVWPWTNLQTAELRDRFTSRGDLERVAPGQFQESSSGRRVFFIDKDTADGNEGRNVFISSIEDDGTEVVTSAASGKIEPVDDRSFLVLRHGQRLESNPENNRVKVSEFEEYGAQIGVSAVQRNGVDALKARTTWRLMNEPEAANKGELAWRIGVALTAINLVLLAVATTVSNPRAGRSGNMMFTLFAFILYFNLLNISQRMVSTGRLNMGLSLIVLHGGVFTLCLLWLIKRHNNFSIRTQLRKLLPGKTPPAISAGSEV</sequence>
<dbReference type="AlphaFoldDB" id="A0A167IFI2"/>
<evidence type="ECO:0000256" key="9">
    <source>
        <dbReference type="SAM" id="Phobius"/>
    </source>
</evidence>
<dbReference type="PANTHER" id="PTHR33529:SF7">
    <property type="entry name" value="LIPOPOLYSACCHARIDE EXPORT SYSTEM PERMEASE PROTEIN LPTF"/>
    <property type="match status" value="1"/>
</dbReference>
<evidence type="ECO:0000256" key="7">
    <source>
        <dbReference type="ARBA" id="ARBA00022989"/>
    </source>
</evidence>
<keyword evidence="3" id="KW-0813">Transport</keyword>
<keyword evidence="12" id="KW-1185">Reference proteome</keyword>
<reference evidence="11 12" key="1">
    <citation type="submission" date="2016-02" db="EMBL/GenBank/DDBJ databases">
        <title>Draft genome sequence of Hydrogenophaga sp. LPB0072.</title>
        <authorList>
            <person name="Shin S.-K."/>
            <person name="Yi H."/>
        </authorList>
    </citation>
    <scope>NUCLEOTIDE SEQUENCE [LARGE SCALE GENOMIC DNA]</scope>
    <source>
        <strain evidence="11 12">LPB0072</strain>
    </source>
</reference>
<dbReference type="Proteomes" id="UP000185657">
    <property type="component" value="Unassembled WGS sequence"/>
</dbReference>
<evidence type="ECO:0000256" key="2">
    <source>
        <dbReference type="ARBA" id="ARBA00014213"/>
    </source>
</evidence>